<dbReference type="FunFam" id="3.40.50.300:FF:000029">
    <property type="entry name" value="Elongation factor G"/>
    <property type="match status" value="1"/>
</dbReference>
<evidence type="ECO:0000313" key="5">
    <source>
        <dbReference type="EMBL" id="STD20683.1"/>
    </source>
</evidence>
<dbReference type="Gene3D" id="3.40.50.300">
    <property type="entry name" value="P-loop containing nucleotide triphosphate hydrolases"/>
    <property type="match status" value="2"/>
</dbReference>
<dbReference type="InterPro" id="IPR027417">
    <property type="entry name" value="P-loop_NTPase"/>
</dbReference>
<evidence type="ECO:0000313" key="6">
    <source>
        <dbReference type="Proteomes" id="UP000255163"/>
    </source>
</evidence>
<protein>
    <submittedName>
        <fullName evidence="5">Translation elongation factor 2 (EF-2/EF-G)</fullName>
    </submittedName>
</protein>
<reference evidence="5 6" key="1">
    <citation type="submission" date="2018-06" db="EMBL/GenBank/DDBJ databases">
        <authorList>
            <consortium name="Pathogen Informatics"/>
            <person name="Doyle S."/>
        </authorList>
    </citation>
    <scope>NUCLEOTIDE SEQUENCE [LARGE SCALE GENOMIC DNA]</scope>
    <source>
        <strain evidence="5 6">NCTC12123</strain>
    </source>
</reference>
<dbReference type="InterPro" id="IPR031157">
    <property type="entry name" value="G_TR_CS"/>
</dbReference>
<dbReference type="PROSITE" id="PS00301">
    <property type="entry name" value="G_TR_1"/>
    <property type="match status" value="1"/>
</dbReference>
<dbReference type="Proteomes" id="UP000255163">
    <property type="component" value="Unassembled WGS sequence"/>
</dbReference>
<evidence type="ECO:0000256" key="3">
    <source>
        <dbReference type="ARBA" id="ARBA00023134"/>
    </source>
</evidence>
<organism evidence="5 6">
    <name type="scientific">Enterobacter asburiae</name>
    <dbReference type="NCBI Taxonomy" id="61645"/>
    <lineage>
        <taxon>Bacteria</taxon>
        <taxon>Pseudomonadati</taxon>
        <taxon>Pseudomonadota</taxon>
        <taxon>Gammaproteobacteria</taxon>
        <taxon>Enterobacterales</taxon>
        <taxon>Enterobacteriaceae</taxon>
        <taxon>Enterobacter</taxon>
        <taxon>Enterobacter cloacae complex</taxon>
    </lineage>
</organism>
<dbReference type="GO" id="GO:0003746">
    <property type="term" value="F:translation elongation factor activity"/>
    <property type="evidence" value="ECO:0007669"/>
    <property type="project" value="UniProtKB-KW"/>
</dbReference>
<name>A0A376F9A7_ENTAS</name>
<dbReference type="NCBIfam" id="TIGR00231">
    <property type="entry name" value="small_GTP"/>
    <property type="match status" value="1"/>
</dbReference>
<feature type="domain" description="Tr-type G" evidence="4">
    <location>
        <begin position="8"/>
        <end position="272"/>
    </location>
</feature>
<keyword evidence="3" id="KW-0342">GTP-binding</keyword>
<keyword evidence="2" id="KW-0648">Protein biosynthesis</keyword>
<dbReference type="SUPFAM" id="SSF52540">
    <property type="entry name" value="P-loop containing nucleoside triphosphate hydrolases"/>
    <property type="match status" value="1"/>
</dbReference>
<keyword evidence="5" id="KW-0251">Elongation factor</keyword>
<proteinExistence type="predicted"/>
<dbReference type="Pfam" id="PF00009">
    <property type="entry name" value="GTP_EFTU"/>
    <property type="match status" value="1"/>
</dbReference>
<dbReference type="PROSITE" id="PS51722">
    <property type="entry name" value="G_TR_2"/>
    <property type="match status" value="1"/>
</dbReference>
<dbReference type="CDD" id="cd01886">
    <property type="entry name" value="EF-G"/>
    <property type="match status" value="1"/>
</dbReference>
<evidence type="ECO:0000256" key="2">
    <source>
        <dbReference type="ARBA" id="ARBA00022917"/>
    </source>
</evidence>
<dbReference type="GO" id="GO:0005525">
    <property type="term" value="F:GTP binding"/>
    <property type="evidence" value="ECO:0007669"/>
    <property type="project" value="UniProtKB-KW"/>
</dbReference>
<dbReference type="PRINTS" id="PR00315">
    <property type="entry name" value="ELONGATNFCT"/>
</dbReference>
<accession>A0A376F9A7</accession>
<sequence>MPRPIPLERYRNIGISAHIDAGKTTTTERILFYTGMSHKLGEVHDGAATTDWMAQEQERGITITSAAVSCFWPGMDRGYEPHRINIIDTPGHVDFTIEVERSMRVLDGAVMVYDSVGGVQPQSETVWRQANKYHVPRLAFVNKMDRPGADFFRVVRMMQERLKANPVPIVIPVGAEDHFTGVVDLIKMRTILWDDATQGMVFTYAPVPDDLVSTAQEWREKMVSAAAEASDELMDKYLETGDLTEAEIIKGLRIRTISGEIQPMLCGSAFKE</sequence>
<keyword evidence="1" id="KW-0547">Nucleotide-binding</keyword>
<dbReference type="InterPro" id="IPR000795">
    <property type="entry name" value="T_Tr_GTP-bd_dom"/>
</dbReference>
<dbReference type="GO" id="GO:0003924">
    <property type="term" value="F:GTPase activity"/>
    <property type="evidence" value="ECO:0007669"/>
    <property type="project" value="InterPro"/>
</dbReference>
<dbReference type="PANTHER" id="PTHR43261:SF1">
    <property type="entry name" value="RIBOSOME-RELEASING FACTOR 2, MITOCHONDRIAL"/>
    <property type="match status" value="1"/>
</dbReference>
<evidence type="ECO:0000259" key="4">
    <source>
        <dbReference type="PROSITE" id="PS51722"/>
    </source>
</evidence>
<dbReference type="InterPro" id="IPR005225">
    <property type="entry name" value="Small_GTP-bd"/>
</dbReference>
<gene>
    <name evidence="5" type="primary">fusA_2</name>
    <name evidence="5" type="ORF">NCTC12123_02196</name>
</gene>
<dbReference type="EMBL" id="UFYI01000007">
    <property type="protein sequence ID" value="STD20683.1"/>
    <property type="molecule type" value="Genomic_DNA"/>
</dbReference>
<dbReference type="PANTHER" id="PTHR43261">
    <property type="entry name" value="TRANSLATION ELONGATION FACTOR G-RELATED"/>
    <property type="match status" value="1"/>
</dbReference>
<dbReference type="AlphaFoldDB" id="A0A376F9A7"/>
<evidence type="ECO:0000256" key="1">
    <source>
        <dbReference type="ARBA" id="ARBA00022741"/>
    </source>
</evidence>
<dbReference type="GO" id="GO:0032790">
    <property type="term" value="P:ribosome disassembly"/>
    <property type="evidence" value="ECO:0007669"/>
    <property type="project" value="TreeGrafter"/>
</dbReference>